<dbReference type="PANTHER" id="PTHR21446">
    <property type="entry name" value="DUF3504 DOMAIN-CONTAINING PROTEIN"/>
    <property type="match status" value="1"/>
</dbReference>
<evidence type="ECO:0000259" key="2">
    <source>
        <dbReference type="Pfam" id="PF00589"/>
    </source>
</evidence>
<dbReference type="GeneID" id="116306345"/>
<dbReference type="InterPro" id="IPR052787">
    <property type="entry name" value="MAVS"/>
</dbReference>
<organism evidence="3 4">
    <name type="scientific">Actinia tenebrosa</name>
    <name type="common">Australian red waratah sea anemone</name>
    <dbReference type="NCBI Taxonomy" id="6105"/>
    <lineage>
        <taxon>Eukaryota</taxon>
        <taxon>Metazoa</taxon>
        <taxon>Cnidaria</taxon>
        <taxon>Anthozoa</taxon>
        <taxon>Hexacorallia</taxon>
        <taxon>Actiniaria</taxon>
        <taxon>Actiniidae</taxon>
        <taxon>Actinia</taxon>
    </lineage>
</organism>
<gene>
    <name evidence="4" type="primary">LOC116306345</name>
</gene>
<dbReference type="RefSeq" id="XP_031572245.1">
    <property type="nucleotide sequence ID" value="XM_031716385.1"/>
</dbReference>
<dbReference type="InterPro" id="IPR011010">
    <property type="entry name" value="DNA_brk_join_enz"/>
</dbReference>
<evidence type="ECO:0000256" key="1">
    <source>
        <dbReference type="ARBA" id="ARBA00023172"/>
    </source>
</evidence>
<dbReference type="GO" id="GO:0015074">
    <property type="term" value="P:DNA integration"/>
    <property type="evidence" value="ECO:0007669"/>
    <property type="project" value="InterPro"/>
</dbReference>
<evidence type="ECO:0000313" key="3">
    <source>
        <dbReference type="Proteomes" id="UP000515163"/>
    </source>
</evidence>
<dbReference type="InterPro" id="IPR013762">
    <property type="entry name" value="Integrase-like_cat_sf"/>
</dbReference>
<reference evidence="4" key="1">
    <citation type="submission" date="2025-08" db="UniProtKB">
        <authorList>
            <consortium name="RefSeq"/>
        </authorList>
    </citation>
    <scope>IDENTIFICATION</scope>
    <source>
        <tissue evidence="4">Tentacle</tissue>
    </source>
</reference>
<evidence type="ECO:0000313" key="4">
    <source>
        <dbReference type="RefSeq" id="XP_031572245.1"/>
    </source>
</evidence>
<sequence>MYFRPGRQAVWTLFSSGDKQIRNLQASSFKMIPRNLGHPWGAEKDLQKQPKSRFLALQDSELIEIVSNAQAEGTKKQTRWSLKAFGDWCDEKGISKNTAEMTDEELDGHLYRFYAEARSKAGQGYSRSTLLGFRNAMERHLASEGRYVSITKNPSFHKSNKMLESKLKSLRRENKEKVQHKPVVEAADIDKIKESPFMSPTTPDGLLRIKDAVGCDYALMSHQEATRNHQGGYGDTNEVLTRLYSTNTEGDAYWCLKLYISKLNLLQEAFFQKPKQLINAADPVWYENKPLGVNSLAKMMKNISIGANLSKVYTNHSVRSTSITTLSNSGVPSRHIMAISGHKSEQSLVSYNSRPSTSQIKRFSEIISSAVGCEMESSGYQNKRQYSSSFSSVAYPNGAFQSCNISQAQIFVVPPKSYHK</sequence>
<proteinExistence type="predicted"/>
<dbReference type="KEGG" id="aten:116306345"/>
<dbReference type="Proteomes" id="UP000515163">
    <property type="component" value="Unplaced"/>
</dbReference>
<dbReference type="AlphaFoldDB" id="A0A6P8J3T0"/>
<keyword evidence="3" id="KW-1185">Reference proteome</keyword>
<accession>A0A6P8J3T0</accession>
<dbReference type="OrthoDB" id="5959426at2759"/>
<dbReference type="PANTHER" id="PTHR21446:SF12">
    <property type="entry name" value="POTASSIUM CHANNEL TETRAMERIZATION DOMAIN CONTAINING 1"/>
    <property type="match status" value="1"/>
</dbReference>
<dbReference type="Gene3D" id="1.10.443.10">
    <property type="entry name" value="Intergrase catalytic core"/>
    <property type="match status" value="1"/>
</dbReference>
<dbReference type="GO" id="GO:0003677">
    <property type="term" value="F:DNA binding"/>
    <property type="evidence" value="ECO:0007669"/>
    <property type="project" value="InterPro"/>
</dbReference>
<keyword evidence="1" id="KW-0233">DNA recombination</keyword>
<dbReference type="Pfam" id="PF00589">
    <property type="entry name" value="Phage_integrase"/>
    <property type="match status" value="1"/>
</dbReference>
<protein>
    <submittedName>
        <fullName evidence="4">Uncharacterized protein LOC116306345</fullName>
    </submittedName>
</protein>
<dbReference type="SUPFAM" id="SSF56349">
    <property type="entry name" value="DNA breaking-rejoining enzymes"/>
    <property type="match status" value="1"/>
</dbReference>
<feature type="domain" description="Tyr recombinase" evidence="2">
    <location>
        <begin position="287"/>
        <end position="352"/>
    </location>
</feature>
<dbReference type="GO" id="GO:0006310">
    <property type="term" value="P:DNA recombination"/>
    <property type="evidence" value="ECO:0007669"/>
    <property type="project" value="UniProtKB-KW"/>
</dbReference>
<dbReference type="InParanoid" id="A0A6P8J3T0"/>
<name>A0A6P8J3T0_ACTTE</name>
<dbReference type="InterPro" id="IPR002104">
    <property type="entry name" value="Integrase_catalytic"/>
</dbReference>